<dbReference type="EMBL" id="JAYGII010000001">
    <property type="protein sequence ID" value="MEA5444245.1"/>
    <property type="molecule type" value="Genomic_DNA"/>
</dbReference>
<keyword evidence="8" id="KW-0282">Flagellum</keyword>
<evidence type="ECO:0000313" key="9">
    <source>
        <dbReference type="Proteomes" id="UP001302316"/>
    </source>
</evidence>
<gene>
    <name evidence="8" type="primary">flgL</name>
    <name evidence="8" type="ORF">VCB98_00240</name>
</gene>
<dbReference type="PANTHER" id="PTHR42792:SF1">
    <property type="entry name" value="FLAGELLAR HOOK-ASSOCIATED PROTEIN 3"/>
    <property type="match status" value="1"/>
</dbReference>
<organism evidence="8 9">
    <name type="scientific">Natronospira elongata</name>
    <dbReference type="NCBI Taxonomy" id="3110268"/>
    <lineage>
        <taxon>Bacteria</taxon>
        <taxon>Pseudomonadati</taxon>
        <taxon>Pseudomonadota</taxon>
        <taxon>Gammaproteobacteria</taxon>
        <taxon>Natronospirales</taxon>
        <taxon>Natronospiraceae</taxon>
        <taxon>Natronospira</taxon>
    </lineage>
</organism>
<feature type="domain" description="Flagellin N-terminal" evidence="6">
    <location>
        <begin position="3"/>
        <end position="139"/>
    </location>
</feature>
<keyword evidence="4" id="KW-0964">Secreted</keyword>
<keyword evidence="9" id="KW-1185">Reference proteome</keyword>
<proteinExistence type="inferred from homology"/>
<feature type="domain" description="Flagellin C-terminal" evidence="7">
    <location>
        <begin position="315"/>
        <end position="396"/>
    </location>
</feature>
<protein>
    <submittedName>
        <fullName evidence="8">Flagellar hook-associated protein FlgL</fullName>
    </submittedName>
</protein>
<dbReference type="Gene3D" id="1.20.1330.10">
    <property type="entry name" value="f41 fragment of flagellin, N-terminal domain"/>
    <property type="match status" value="1"/>
</dbReference>
<dbReference type="Pfam" id="PF00700">
    <property type="entry name" value="Flagellin_C"/>
    <property type="match status" value="1"/>
</dbReference>
<name>A0AAP6JCK1_9GAMM</name>
<evidence type="ECO:0000313" key="8">
    <source>
        <dbReference type="EMBL" id="MEA5444245.1"/>
    </source>
</evidence>
<dbReference type="RefSeq" id="WP_346049251.1">
    <property type="nucleotide sequence ID" value="NZ_JAYGII010000001.1"/>
</dbReference>
<dbReference type="InterPro" id="IPR046358">
    <property type="entry name" value="Flagellin_C"/>
</dbReference>
<evidence type="ECO:0000256" key="5">
    <source>
        <dbReference type="ARBA" id="ARBA00023143"/>
    </source>
</evidence>
<keyword evidence="5" id="KW-0975">Bacterial flagellum</keyword>
<evidence type="ECO:0000259" key="6">
    <source>
        <dbReference type="Pfam" id="PF00669"/>
    </source>
</evidence>
<dbReference type="GO" id="GO:0071973">
    <property type="term" value="P:bacterial-type flagellum-dependent cell motility"/>
    <property type="evidence" value="ECO:0007669"/>
    <property type="project" value="InterPro"/>
</dbReference>
<keyword evidence="8" id="KW-0969">Cilium</keyword>
<dbReference type="InterPro" id="IPR001029">
    <property type="entry name" value="Flagellin_N"/>
</dbReference>
<dbReference type="PANTHER" id="PTHR42792">
    <property type="entry name" value="FLAGELLIN"/>
    <property type="match status" value="1"/>
</dbReference>
<evidence type="ECO:0000256" key="1">
    <source>
        <dbReference type="ARBA" id="ARBA00004365"/>
    </source>
</evidence>
<dbReference type="SUPFAM" id="SSF64518">
    <property type="entry name" value="Phase 1 flagellin"/>
    <property type="match status" value="1"/>
</dbReference>
<evidence type="ECO:0000256" key="2">
    <source>
        <dbReference type="ARBA" id="ARBA00004613"/>
    </source>
</evidence>
<comment type="similarity">
    <text evidence="3">Belongs to the bacterial flagellin family.</text>
</comment>
<dbReference type="GO" id="GO:0005576">
    <property type="term" value="C:extracellular region"/>
    <property type="evidence" value="ECO:0007669"/>
    <property type="project" value="UniProtKB-SubCell"/>
</dbReference>
<dbReference type="GO" id="GO:0005198">
    <property type="term" value="F:structural molecule activity"/>
    <property type="evidence" value="ECO:0007669"/>
    <property type="project" value="InterPro"/>
</dbReference>
<dbReference type="NCBIfam" id="TIGR02550">
    <property type="entry name" value="flagell_flgL"/>
    <property type="match status" value="1"/>
</dbReference>
<comment type="caution">
    <text evidence="8">The sequence shown here is derived from an EMBL/GenBank/DDBJ whole genome shotgun (WGS) entry which is preliminary data.</text>
</comment>
<keyword evidence="8" id="KW-0966">Cell projection</keyword>
<dbReference type="GO" id="GO:0009424">
    <property type="term" value="C:bacterial-type flagellum hook"/>
    <property type="evidence" value="ECO:0007669"/>
    <property type="project" value="InterPro"/>
</dbReference>
<dbReference type="AlphaFoldDB" id="A0AAP6JCK1"/>
<dbReference type="Proteomes" id="UP001302316">
    <property type="component" value="Unassembled WGS sequence"/>
</dbReference>
<reference evidence="8 9" key="1">
    <citation type="submission" date="2023-12" db="EMBL/GenBank/DDBJ databases">
        <title>Whole-genome sequencing of halo(alkali)philic microorganisms from hypersaline lakes.</title>
        <authorList>
            <person name="Sorokin D.Y."/>
            <person name="Merkel A.Y."/>
            <person name="Messina E."/>
            <person name="Yakimov M."/>
        </authorList>
    </citation>
    <scope>NUCLEOTIDE SEQUENCE [LARGE SCALE GENOMIC DNA]</scope>
    <source>
        <strain evidence="8 9">AB-CW1</strain>
    </source>
</reference>
<dbReference type="InterPro" id="IPR001492">
    <property type="entry name" value="Flagellin"/>
</dbReference>
<sequence>MRVSTSWFNLNATLQMQNQQSQLAKTQEQVASGKRIVRPSDDPIGSVQALELGRALQKNEQFDRNATIAQNRLQTQESTLTEVGDILQRARELTVQGANGSQGNDSRQFIANELRELRQSLIDLANTKDSSDNFIFAGYRGGTQPFSPTPDGVTYNGDEGQRTLQIGPNRFVTDGNPGSEVFMRIREGNGTFKVEAGEDNQGTGVIKNSSIRDLQDWTGDSYEIEILADGEYEVRDSVGDVVETGVFASGETIGFSGIEFIIDGNPEEGDLFEVTPSRNSSIFNTFDRLIDAFETPVSNSRDRTRQLNEINRSLDDTDQAISRMLEVRSETGARLKAVEDQMSVNDGARLDLETTKSGIEDLDYAEAITRLNQQQVGLQAAQQAYVRVQGLSLFNFM</sequence>
<evidence type="ECO:0000259" key="7">
    <source>
        <dbReference type="Pfam" id="PF00700"/>
    </source>
</evidence>
<evidence type="ECO:0000256" key="4">
    <source>
        <dbReference type="ARBA" id="ARBA00022525"/>
    </source>
</evidence>
<evidence type="ECO:0000256" key="3">
    <source>
        <dbReference type="ARBA" id="ARBA00005709"/>
    </source>
</evidence>
<dbReference type="Pfam" id="PF00669">
    <property type="entry name" value="Flagellin_N"/>
    <property type="match status" value="1"/>
</dbReference>
<accession>A0AAP6JCK1</accession>
<comment type="subcellular location">
    <subcellularLocation>
        <location evidence="1">Bacterial flagellum</location>
    </subcellularLocation>
    <subcellularLocation>
        <location evidence="2">Secreted</location>
    </subcellularLocation>
</comment>
<dbReference type="InterPro" id="IPR013384">
    <property type="entry name" value="Flagell_FlgL"/>
</dbReference>